<dbReference type="STRING" id="1423820.FC64_GL000527"/>
<evidence type="ECO:0000313" key="1">
    <source>
        <dbReference type="EMBL" id="KRM52484.1"/>
    </source>
</evidence>
<name>A0A0R1ZHT9_9LACO</name>
<proteinExistence type="predicted"/>
<sequence length="85" mass="10093">MFGFGRKKRNQATLKKQYDRKLLADIELAKDEFNNIRHNDDLLATMSTEELLVNEQIARAKFEFLFREAKHRKVKAKIQESVIVR</sequence>
<dbReference type="InterPro" id="IPR019644">
    <property type="entry name" value="DUF2508"/>
</dbReference>
<dbReference type="RefSeq" id="WP_057906563.1">
    <property type="nucleotide sequence ID" value="NZ_AYYZ01000020.1"/>
</dbReference>
<dbReference type="EMBL" id="AYYZ01000020">
    <property type="protein sequence ID" value="KRM52484.1"/>
    <property type="molecule type" value="Genomic_DNA"/>
</dbReference>
<evidence type="ECO:0008006" key="3">
    <source>
        <dbReference type="Google" id="ProtNLM"/>
    </source>
</evidence>
<organism evidence="1 2">
    <name type="scientific">Ligilactobacillus araffinosus DSM 20653</name>
    <dbReference type="NCBI Taxonomy" id="1423820"/>
    <lineage>
        <taxon>Bacteria</taxon>
        <taxon>Bacillati</taxon>
        <taxon>Bacillota</taxon>
        <taxon>Bacilli</taxon>
        <taxon>Lactobacillales</taxon>
        <taxon>Lactobacillaceae</taxon>
        <taxon>Ligilactobacillus</taxon>
    </lineage>
</organism>
<keyword evidence="2" id="KW-1185">Reference proteome</keyword>
<dbReference type="Proteomes" id="UP000051291">
    <property type="component" value="Unassembled WGS sequence"/>
</dbReference>
<evidence type="ECO:0000313" key="2">
    <source>
        <dbReference type="Proteomes" id="UP000051291"/>
    </source>
</evidence>
<gene>
    <name evidence="1" type="ORF">FC64_GL000527</name>
</gene>
<dbReference type="PATRIC" id="fig|1423820.4.peg.531"/>
<dbReference type="Pfam" id="PF10704">
    <property type="entry name" value="DUF2508"/>
    <property type="match status" value="1"/>
</dbReference>
<accession>A0A0R1ZHT9</accession>
<protein>
    <recommendedName>
        <fullName evidence="3">DUF2508 family protein</fullName>
    </recommendedName>
</protein>
<dbReference type="AlphaFoldDB" id="A0A0R1ZHT9"/>
<comment type="caution">
    <text evidence="1">The sequence shown here is derived from an EMBL/GenBank/DDBJ whole genome shotgun (WGS) entry which is preliminary data.</text>
</comment>
<reference evidence="1 2" key="1">
    <citation type="journal article" date="2015" name="Genome Announc.">
        <title>Expanding the biotechnology potential of lactobacilli through comparative genomics of 213 strains and associated genera.</title>
        <authorList>
            <person name="Sun Z."/>
            <person name="Harris H.M."/>
            <person name="McCann A."/>
            <person name="Guo C."/>
            <person name="Argimon S."/>
            <person name="Zhang W."/>
            <person name="Yang X."/>
            <person name="Jeffery I.B."/>
            <person name="Cooney J.C."/>
            <person name="Kagawa T.F."/>
            <person name="Liu W."/>
            <person name="Song Y."/>
            <person name="Salvetti E."/>
            <person name="Wrobel A."/>
            <person name="Rasinkangas P."/>
            <person name="Parkhill J."/>
            <person name="Rea M.C."/>
            <person name="O'Sullivan O."/>
            <person name="Ritari J."/>
            <person name="Douillard F.P."/>
            <person name="Paul Ross R."/>
            <person name="Yang R."/>
            <person name="Briner A.E."/>
            <person name="Felis G.E."/>
            <person name="de Vos W.M."/>
            <person name="Barrangou R."/>
            <person name="Klaenhammer T.R."/>
            <person name="Caufield P.W."/>
            <person name="Cui Y."/>
            <person name="Zhang H."/>
            <person name="O'Toole P.W."/>
        </authorList>
    </citation>
    <scope>NUCLEOTIDE SEQUENCE [LARGE SCALE GENOMIC DNA]</scope>
    <source>
        <strain evidence="1 2">DSM 20653</strain>
    </source>
</reference>